<name>A0ABQ8TSJ8_PERAM</name>
<sequence length="88" mass="10171">MLWGGIKLDMRTELVVIRRRRNQGLTGDRYVNEVLNPHVRTVAERMGEEILLAHDNARLIFLGENKIFLPNTTSTFWNGIPAIRTLIQ</sequence>
<comment type="caution">
    <text evidence="1">The sequence shown here is derived from an EMBL/GenBank/DDBJ whole genome shotgun (WGS) entry which is preliminary data.</text>
</comment>
<gene>
    <name evidence="1" type="ORF">ANN_01072</name>
</gene>
<evidence type="ECO:0000313" key="1">
    <source>
        <dbReference type="EMBL" id="KAJ4449668.1"/>
    </source>
</evidence>
<keyword evidence="2" id="KW-1185">Reference proteome</keyword>
<proteinExistence type="predicted"/>
<dbReference type="EMBL" id="JAJSOF020000003">
    <property type="protein sequence ID" value="KAJ4449668.1"/>
    <property type="molecule type" value="Genomic_DNA"/>
</dbReference>
<evidence type="ECO:0000313" key="2">
    <source>
        <dbReference type="Proteomes" id="UP001148838"/>
    </source>
</evidence>
<organism evidence="1 2">
    <name type="scientific">Periplaneta americana</name>
    <name type="common">American cockroach</name>
    <name type="synonym">Blatta americana</name>
    <dbReference type="NCBI Taxonomy" id="6978"/>
    <lineage>
        <taxon>Eukaryota</taxon>
        <taxon>Metazoa</taxon>
        <taxon>Ecdysozoa</taxon>
        <taxon>Arthropoda</taxon>
        <taxon>Hexapoda</taxon>
        <taxon>Insecta</taxon>
        <taxon>Pterygota</taxon>
        <taxon>Neoptera</taxon>
        <taxon>Polyneoptera</taxon>
        <taxon>Dictyoptera</taxon>
        <taxon>Blattodea</taxon>
        <taxon>Blattoidea</taxon>
        <taxon>Blattidae</taxon>
        <taxon>Blattinae</taxon>
        <taxon>Periplaneta</taxon>
    </lineage>
</organism>
<dbReference type="Proteomes" id="UP001148838">
    <property type="component" value="Unassembled WGS sequence"/>
</dbReference>
<reference evidence="1 2" key="1">
    <citation type="journal article" date="2022" name="Allergy">
        <title>Genome assembly and annotation of Periplaneta americana reveal a comprehensive cockroach allergen profile.</title>
        <authorList>
            <person name="Wang L."/>
            <person name="Xiong Q."/>
            <person name="Saelim N."/>
            <person name="Wang L."/>
            <person name="Nong W."/>
            <person name="Wan A.T."/>
            <person name="Shi M."/>
            <person name="Liu X."/>
            <person name="Cao Q."/>
            <person name="Hui J.H.L."/>
            <person name="Sookrung N."/>
            <person name="Leung T.F."/>
            <person name="Tungtrongchitr A."/>
            <person name="Tsui S.K.W."/>
        </authorList>
    </citation>
    <scope>NUCLEOTIDE SEQUENCE [LARGE SCALE GENOMIC DNA]</scope>
    <source>
        <strain evidence="1">PWHHKU_190912</strain>
    </source>
</reference>
<accession>A0ABQ8TSJ8</accession>
<protein>
    <submittedName>
        <fullName evidence="1">Uncharacterized protein</fullName>
    </submittedName>
</protein>